<dbReference type="InterPro" id="IPR025366">
    <property type="entry name" value="DUF4270"/>
</dbReference>
<evidence type="ECO:0000256" key="1">
    <source>
        <dbReference type="SAM" id="SignalP"/>
    </source>
</evidence>
<dbReference type="EMBL" id="JBHSGN010000071">
    <property type="protein sequence ID" value="MFC4674276.1"/>
    <property type="molecule type" value="Genomic_DNA"/>
</dbReference>
<dbReference type="Pfam" id="PF14092">
    <property type="entry name" value="DUF4270"/>
    <property type="match status" value="1"/>
</dbReference>
<dbReference type="RefSeq" id="WP_379996416.1">
    <property type="nucleotide sequence ID" value="NZ_JBHSGN010000071.1"/>
</dbReference>
<accession>A0ABV9KWC0</accession>
<keyword evidence="1" id="KW-0732">Signal</keyword>
<dbReference type="Proteomes" id="UP001596023">
    <property type="component" value="Unassembled WGS sequence"/>
</dbReference>
<name>A0ABV9KWC0_9BACT</name>
<organism evidence="2 3">
    <name type="scientific">Dysgonomonas termitidis</name>
    <dbReference type="NCBI Taxonomy" id="1516126"/>
    <lineage>
        <taxon>Bacteria</taxon>
        <taxon>Pseudomonadati</taxon>
        <taxon>Bacteroidota</taxon>
        <taxon>Bacteroidia</taxon>
        <taxon>Bacteroidales</taxon>
        <taxon>Dysgonomonadaceae</taxon>
        <taxon>Dysgonomonas</taxon>
    </lineage>
</organism>
<evidence type="ECO:0000313" key="3">
    <source>
        <dbReference type="Proteomes" id="UP001596023"/>
    </source>
</evidence>
<keyword evidence="3" id="KW-1185">Reference proteome</keyword>
<sequence length="477" mass="53069">MKIKTLLILAITLSTITFVACDDDLTSLGSSIQPGGDDIFVGSDTLNLTAVTRSFNDSVYARTVYGLLGEYTDPVFGKIKSDYLCEFYCAENSAFADPYKMGITIDSVRLNTEFTYYTGDTVSPMGLSVYEVTKPLKAFFFTSVNPENYCDMQKLLGQSIFSIQDVPDTVISSTRIRTISTNLNLELGLRFYNEWKNSDGATFKNSNALKEFFKGVYVTTNFGSGSIINVDYTEFDIYYTYTYQKGDASENTVDRDTLGVFRLPVTPEVIQLNHVKNSPPADMDILDKKLEKPINNEWPTKTYMSTPAGLYTEVTIPLDAIVNAAVAGAGKDAVINAANFKILGNTEMEAGSGLSRPSDVLFINRDSLPNFFFNRKLHDAQTSFITTRSSSNNSYDFGNLASVINHYAKYYKEKGVSPLPDLKYLIIPVSAAYTQTTNSSGYTVNVITDLYNQMFPTSAILRTEPKNMKMSIIYSKY</sequence>
<proteinExistence type="predicted"/>
<evidence type="ECO:0000313" key="2">
    <source>
        <dbReference type="EMBL" id="MFC4674276.1"/>
    </source>
</evidence>
<gene>
    <name evidence="2" type="ORF">ACFO6W_11260</name>
</gene>
<dbReference type="PROSITE" id="PS51257">
    <property type="entry name" value="PROKAR_LIPOPROTEIN"/>
    <property type="match status" value="1"/>
</dbReference>
<comment type="caution">
    <text evidence="2">The sequence shown here is derived from an EMBL/GenBank/DDBJ whole genome shotgun (WGS) entry which is preliminary data.</text>
</comment>
<feature type="chain" id="PRO_5046674209" evidence="1">
    <location>
        <begin position="20"/>
        <end position="477"/>
    </location>
</feature>
<reference evidence="3" key="1">
    <citation type="journal article" date="2019" name="Int. J. Syst. Evol. Microbiol.">
        <title>The Global Catalogue of Microorganisms (GCM) 10K type strain sequencing project: providing services to taxonomists for standard genome sequencing and annotation.</title>
        <authorList>
            <consortium name="The Broad Institute Genomics Platform"/>
            <consortium name="The Broad Institute Genome Sequencing Center for Infectious Disease"/>
            <person name="Wu L."/>
            <person name="Ma J."/>
        </authorList>
    </citation>
    <scope>NUCLEOTIDE SEQUENCE [LARGE SCALE GENOMIC DNA]</scope>
    <source>
        <strain evidence="3">CCUG 66188</strain>
    </source>
</reference>
<protein>
    <submittedName>
        <fullName evidence="2">DUF4270 domain-containing protein</fullName>
    </submittedName>
</protein>
<feature type="signal peptide" evidence="1">
    <location>
        <begin position="1"/>
        <end position="19"/>
    </location>
</feature>